<dbReference type="EMBL" id="CP002106">
    <property type="protein sequence ID" value="ADK68119.1"/>
    <property type="molecule type" value="Genomic_DNA"/>
</dbReference>
<dbReference type="PANTHER" id="PTHR43400:SF10">
    <property type="entry name" value="3-OXOSTEROID 1-DEHYDROGENASE"/>
    <property type="match status" value="1"/>
</dbReference>
<name>E1QVG6_OLSUV</name>
<dbReference type="Gene3D" id="3.50.50.60">
    <property type="entry name" value="FAD/NAD(P)-binding domain"/>
    <property type="match status" value="1"/>
</dbReference>
<dbReference type="GO" id="GO:0033765">
    <property type="term" value="F:steroid dehydrogenase activity, acting on the CH-CH group of donors"/>
    <property type="evidence" value="ECO:0007669"/>
    <property type="project" value="UniProtKB-ARBA"/>
</dbReference>
<reference evidence="6 7" key="1">
    <citation type="journal article" date="2010" name="Stand. Genomic Sci.">
        <title>Complete genome sequence of Olsenella uli type strain (VPI D76D-27C).</title>
        <authorList>
            <person name="Goker M."/>
            <person name="Held B."/>
            <person name="Lucas S."/>
            <person name="Nolan M."/>
            <person name="Yasawong M."/>
            <person name="Glavina Del Rio T."/>
            <person name="Tice H."/>
            <person name="Cheng J.F."/>
            <person name="Bruce D."/>
            <person name="Detter J.C."/>
            <person name="Tapia R."/>
            <person name="Han C."/>
            <person name="Goodwin L."/>
            <person name="Pitluck S."/>
            <person name="Liolios K."/>
            <person name="Ivanova N."/>
            <person name="Mavromatis K."/>
            <person name="Mikhailova N."/>
            <person name="Pati A."/>
            <person name="Chen A."/>
            <person name="Palaniappan K."/>
            <person name="Land M."/>
            <person name="Hauser L."/>
            <person name="Chang Y.J."/>
            <person name="Jeffries C.D."/>
            <person name="Rohde M."/>
            <person name="Sikorski J."/>
            <person name="Pukall R."/>
            <person name="Woyke T."/>
            <person name="Bristow J."/>
            <person name="Eisen J.A."/>
            <person name="Markowitz V."/>
            <person name="Hugenholtz P."/>
            <person name="Kyrpides N.C."/>
            <person name="Klenk H.P."/>
            <person name="Lapidus A."/>
        </authorList>
    </citation>
    <scope>NUCLEOTIDE SEQUENCE [LARGE SCALE GENOMIC DNA]</scope>
    <source>
        <strain evidence="7">ATCC 49627 / DSM 7084 / CIP 109912 / JCM 12494 / NCIMB 702895 / VPI D76D-27C</strain>
    </source>
</reference>
<dbReference type="PRINTS" id="PR00411">
    <property type="entry name" value="PNDRDTASEI"/>
</dbReference>
<dbReference type="PANTHER" id="PTHR43400">
    <property type="entry name" value="FUMARATE REDUCTASE"/>
    <property type="match status" value="1"/>
</dbReference>
<dbReference type="SUPFAM" id="SSF56425">
    <property type="entry name" value="Succinate dehydrogenase/fumarate reductase flavoprotein, catalytic domain"/>
    <property type="match status" value="1"/>
</dbReference>
<comment type="cofactor">
    <cofactor evidence="1">
        <name>FAD</name>
        <dbReference type="ChEBI" id="CHEBI:57692"/>
    </cofactor>
</comment>
<evidence type="ECO:0000256" key="2">
    <source>
        <dbReference type="ARBA" id="ARBA00022630"/>
    </source>
</evidence>
<dbReference type="KEGG" id="ols:Olsu_1008"/>
<keyword evidence="7" id="KW-1185">Reference proteome</keyword>
<sequence length="509" mass="55885">MAKQLECDVVVVAAGLSGLAASIAAAEGGASVITLEKASNTGGAANMGMGPCAAGSPVQRASMIEVTPGELFRRHMFYTHYQVDPRLVRAYYFKSGDTISWLQDMGVVFNSVRPAFRARERTRAYADGEYTWHVVQPEDGSEPGPRAATTMTKRMTERAQELGVEFLFETPGKSLVVDGGGAVVGVRAADKDGGEVEVSCKAVIVATGGFGANAKMIQEKIGLDWGKNLYSFAVPGMDGDGYNMCHAVGAGRTPVTMEMMYQLPDNMNHFYVEGAFRQPTYWCDRNGERFMPEDDIFNTTFVGNAINHLPGKVGFALFDSRMLKNWKKNGPDIVSHVHPHDLYEHFEEQFEQDLDTYVDGNGDHVIARADTLEELAEKIGIDPEGLSKNVEAYNEMCHAGYDELFEKERQFMQPLESGPFYACRQYMGAYGTLGGVLVNDRMEVMNDEYKVIPGLYCVGTDACTIYGDSYNYSIPGNTMGFCLNSGRIAGENASMAAFDYADGDEEEWD</sequence>
<dbReference type="InterPro" id="IPR050315">
    <property type="entry name" value="FAD-oxidoreductase_2"/>
</dbReference>
<dbReference type="eggNOG" id="COG1053">
    <property type="taxonomic scope" value="Bacteria"/>
</dbReference>
<dbReference type="PATRIC" id="fig|633147.7.peg.538"/>
<keyword evidence="4" id="KW-0560">Oxidoreductase</keyword>
<keyword evidence="2" id="KW-0285">Flavoprotein</keyword>
<feature type="domain" description="FAD-dependent oxidoreductase 2 FAD-binding" evidence="5">
    <location>
        <begin position="8"/>
        <end position="470"/>
    </location>
</feature>
<dbReference type="AlphaFoldDB" id="E1QVG6"/>
<evidence type="ECO:0000256" key="3">
    <source>
        <dbReference type="ARBA" id="ARBA00022827"/>
    </source>
</evidence>
<dbReference type="STRING" id="633147.Olsu_1008"/>
<dbReference type="Proteomes" id="UP000000333">
    <property type="component" value="Chromosome"/>
</dbReference>
<evidence type="ECO:0000256" key="1">
    <source>
        <dbReference type="ARBA" id="ARBA00001974"/>
    </source>
</evidence>
<gene>
    <name evidence="6" type="ordered locus">Olsu_1008</name>
</gene>
<dbReference type="HOGENOM" id="CLU_011398_4_3_11"/>
<dbReference type="RefSeq" id="WP_013251871.1">
    <property type="nucleotide sequence ID" value="NC_014363.1"/>
</dbReference>
<dbReference type="GeneID" id="78512429"/>
<accession>E1QVG6</accession>
<proteinExistence type="predicted"/>
<evidence type="ECO:0000256" key="4">
    <source>
        <dbReference type="ARBA" id="ARBA00023002"/>
    </source>
</evidence>
<dbReference type="InterPro" id="IPR003953">
    <property type="entry name" value="FAD-dep_OxRdtase_2_FAD-bd"/>
</dbReference>
<organism evidence="6 7">
    <name type="scientific">Olsenella uli (strain ATCC 49627 / DSM 7084 / CCUG 31166 / CIP 109912 / JCM 12494 / LMG 11480 / NCIMB 702895 / VPI D76D-27C)</name>
    <name type="common">Lactobacillus uli</name>
    <dbReference type="NCBI Taxonomy" id="633147"/>
    <lineage>
        <taxon>Bacteria</taxon>
        <taxon>Bacillati</taxon>
        <taxon>Actinomycetota</taxon>
        <taxon>Coriobacteriia</taxon>
        <taxon>Coriobacteriales</taxon>
        <taxon>Atopobiaceae</taxon>
        <taxon>Olsenella</taxon>
    </lineage>
</organism>
<evidence type="ECO:0000313" key="6">
    <source>
        <dbReference type="EMBL" id="ADK68119.1"/>
    </source>
</evidence>
<dbReference type="OrthoDB" id="3197124at2"/>
<evidence type="ECO:0000313" key="7">
    <source>
        <dbReference type="Proteomes" id="UP000000333"/>
    </source>
</evidence>
<dbReference type="Pfam" id="PF00890">
    <property type="entry name" value="FAD_binding_2"/>
    <property type="match status" value="1"/>
</dbReference>
<dbReference type="GO" id="GO:0008202">
    <property type="term" value="P:steroid metabolic process"/>
    <property type="evidence" value="ECO:0007669"/>
    <property type="project" value="UniProtKB-ARBA"/>
</dbReference>
<keyword evidence="3" id="KW-0274">FAD</keyword>
<evidence type="ECO:0000259" key="5">
    <source>
        <dbReference type="Pfam" id="PF00890"/>
    </source>
</evidence>
<dbReference type="InterPro" id="IPR036188">
    <property type="entry name" value="FAD/NAD-bd_sf"/>
</dbReference>
<dbReference type="Gene3D" id="3.90.700.10">
    <property type="entry name" value="Succinate dehydrogenase/fumarate reductase flavoprotein, catalytic domain"/>
    <property type="match status" value="1"/>
</dbReference>
<dbReference type="SUPFAM" id="SSF51905">
    <property type="entry name" value="FAD/NAD(P)-binding domain"/>
    <property type="match status" value="1"/>
</dbReference>
<protein>
    <submittedName>
        <fullName evidence="6">Fumarate reductase/succinate dehydrogenase flavoprotein domain protein</fullName>
    </submittedName>
</protein>
<dbReference type="InterPro" id="IPR027477">
    <property type="entry name" value="Succ_DH/fumarate_Rdtase_cat_sf"/>
</dbReference>